<keyword evidence="1" id="KW-0472">Membrane</keyword>
<feature type="domain" description="OmpA-like" evidence="3">
    <location>
        <begin position="366"/>
        <end position="495"/>
    </location>
</feature>
<organism evidence="4 5">
    <name type="scientific">Chromobacterium haemolyticum</name>
    <dbReference type="NCBI Taxonomy" id="394935"/>
    <lineage>
        <taxon>Bacteria</taxon>
        <taxon>Pseudomonadati</taxon>
        <taxon>Pseudomonadota</taxon>
        <taxon>Betaproteobacteria</taxon>
        <taxon>Neisseriales</taxon>
        <taxon>Chromobacteriaceae</taxon>
        <taxon>Chromobacterium</taxon>
    </lineage>
</organism>
<feature type="compositionally biased region" description="Low complexity" evidence="2">
    <location>
        <begin position="500"/>
        <end position="522"/>
    </location>
</feature>
<feature type="region of interest" description="Disordered" evidence="2">
    <location>
        <begin position="271"/>
        <end position="293"/>
    </location>
</feature>
<dbReference type="PANTHER" id="PTHR30329:SF20">
    <property type="entry name" value="EXPORTED PROTEIN"/>
    <property type="match status" value="1"/>
</dbReference>
<dbReference type="PROSITE" id="PS51123">
    <property type="entry name" value="OMPA_2"/>
    <property type="match status" value="1"/>
</dbReference>
<evidence type="ECO:0000313" key="5">
    <source>
        <dbReference type="Proteomes" id="UP000192721"/>
    </source>
</evidence>
<dbReference type="Pfam" id="PF00691">
    <property type="entry name" value="OmpA"/>
    <property type="match status" value="1"/>
</dbReference>
<dbReference type="NCBIfam" id="NF038228">
    <property type="entry name" value="IcmH_DotU_IVB"/>
    <property type="match status" value="1"/>
</dbReference>
<accession>A0A1W0CTE4</accession>
<dbReference type="CDD" id="cd07185">
    <property type="entry name" value="OmpA_C-like"/>
    <property type="match status" value="1"/>
</dbReference>
<feature type="compositionally biased region" description="Pro residues" evidence="2">
    <location>
        <begin position="276"/>
        <end position="289"/>
    </location>
</feature>
<dbReference type="InterPro" id="IPR006665">
    <property type="entry name" value="OmpA-like"/>
</dbReference>
<sequence>MNLLHNFSSIFRRASAAHLNSGMLEGAMRSRLENLPLLMPGQQVSTLEAEAEPEALNALPLALPPAAPPTAGAGRAQAETDDAPVIYQRSGARGGLLKAGLQQAQWDNPFISHALPAVLQLQRLQGGAAESQTQIRAQLGLELKLYRERLAASGCEWQQAQDASYLLCTYLDEVCNDAARGDGQQPYDGERSLLVEFHDDAWGGEDAFADLQRWLRHEPAPTPLLELYELVLALGWQGRYRVLERGEALLQDLRSQLHAAIWRQREPEPLGAELIEPPPPPPPPEPEAPPRQRWLTPLRGGAIALGVVALAYGAANISLDLLGRPIREALAAWTPPLRAINLATTLPPPLPQLLSEGWLVAYKHPQGWLLVFRSDGAFDVGKAEVRASFQKNIERLGQAFAPWPGDLEVIGHTDRQPIQTSAFPSNQRLSEARARSVADSLRQTAIPGGAQAPDNAVARRIDSSGRGDSAPLDAAQTPAAYERNRRVDVLWKVADAAKGAQAQPSVPQAQSPQTPAPQTLAPGVGIGNGPSPLEPGYKEQQP</sequence>
<dbReference type="EMBL" id="MUKV01000017">
    <property type="protein sequence ID" value="OQS38011.1"/>
    <property type="molecule type" value="Genomic_DNA"/>
</dbReference>
<comment type="caution">
    <text evidence="4">The sequence shown here is derived from an EMBL/GenBank/DDBJ whole genome shotgun (WGS) entry which is preliminary data.</text>
</comment>
<gene>
    <name evidence="4" type="ORF">B0T45_13445</name>
</gene>
<dbReference type="Gene3D" id="3.30.1330.60">
    <property type="entry name" value="OmpA-like domain"/>
    <property type="match status" value="1"/>
</dbReference>
<feature type="region of interest" description="Disordered" evidence="2">
    <location>
        <begin position="423"/>
        <end position="456"/>
    </location>
</feature>
<dbReference type="InterPro" id="IPR038522">
    <property type="entry name" value="T4/T6SS_DotU_sf"/>
</dbReference>
<dbReference type="InterPro" id="IPR017732">
    <property type="entry name" value="T4/T6SS_DotU"/>
</dbReference>
<dbReference type="Proteomes" id="UP000192721">
    <property type="component" value="Unassembled WGS sequence"/>
</dbReference>
<name>A0A1W0CTE4_9NEIS</name>
<dbReference type="NCBIfam" id="TIGR03349">
    <property type="entry name" value="IV_VI_DotU"/>
    <property type="match status" value="1"/>
</dbReference>
<protein>
    <recommendedName>
        <fullName evidence="3">OmpA-like domain-containing protein</fullName>
    </recommendedName>
</protein>
<evidence type="ECO:0000256" key="2">
    <source>
        <dbReference type="SAM" id="MobiDB-lite"/>
    </source>
</evidence>
<dbReference type="Gene3D" id="1.25.40.590">
    <property type="entry name" value="Type IV / VI secretion system, DotU"/>
    <property type="match status" value="1"/>
</dbReference>
<feature type="region of interest" description="Disordered" evidence="2">
    <location>
        <begin position="497"/>
        <end position="542"/>
    </location>
</feature>
<dbReference type="Pfam" id="PF09850">
    <property type="entry name" value="DotU"/>
    <property type="match status" value="1"/>
</dbReference>
<reference evidence="4 5" key="1">
    <citation type="submission" date="2017-02" db="EMBL/GenBank/DDBJ databases">
        <title>Chromobacterium haemolyticum H5244.</title>
        <authorList>
            <person name="Gulvik C.A."/>
        </authorList>
    </citation>
    <scope>NUCLEOTIDE SEQUENCE [LARGE SCALE GENOMIC DNA]</scope>
    <source>
        <strain evidence="4 5">H5244</strain>
    </source>
</reference>
<dbReference type="AlphaFoldDB" id="A0A1W0CTE4"/>
<dbReference type="PANTHER" id="PTHR30329">
    <property type="entry name" value="STATOR ELEMENT OF FLAGELLAR MOTOR COMPLEX"/>
    <property type="match status" value="1"/>
</dbReference>
<dbReference type="InterPro" id="IPR036737">
    <property type="entry name" value="OmpA-like_sf"/>
</dbReference>
<dbReference type="SUPFAM" id="SSF103088">
    <property type="entry name" value="OmpA-like"/>
    <property type="match status" value="1"/>
</dbReference>
<evidence type="ECO:0000256" key="1">
    <source>
        <dbReference type="PROSITE-ProRule" id="PRU00473"/>
    </source>
</evidence>
<dbReference type="RefSeq" id="WP_081555819.1">
    <property type="nucleotide sequence ID" value="NZ_MUKV01000017.1"/>
</dbReference>
<evidence type="ECO:0000259" key="3">
    <source>
        <dbReference type="PROSITE" id="PS51123"/>
    </source>
</evidence>
<evidence type="ECO:0000313" key="4">
    <source>
        <dbReference type="EMBL" id="OQS38011.1"/>
    </source>
</evidence>
<proteinExistence type="predicted"/>
<dbReference type="GO" id="GO:0016020">
    <property type="term" value="C:membrane"/>
    <property type="evidence" value="ECO:0007669"/>
    <property type="project" value="UniProtKB-UniRule"/>
</dbReference>
<dbReference type="InterPro" id="IPR050330">
    <property type="entry name" value="Bact_OuterMem_StrucFunc"/>
</dbReference>